<sequence length="37" mass="4212">MLEALFPQSYKPIISMNIMPTIIDPHTEVNYKSKSSS</sequence>
<dbReference type="EMBL" id="GBXM01063037">
    <property type="protein sequence ID" value="JAH45540.1"/>
    <property type="molecule type" value="Transcribed_RNA"/>
</dbReference>
<reference evidence="1" key="2">
    <citation type="journal article" date="2015" name="Fish Shellfish Immunol.">
        <title>Early steps in the European eel (Anguilla anguilla)-Vibrio vulnificus interaction in the gills: Role of the RtxA13 toxin.</title>
        <authorList>
            <person name="Callol A."/>
            <person name="Pajuelo D."/>
            <person name="Ebbesson L."/>
            <person name="Teles M."/>
            <person name="MacKenzie S."/>
            <person name="Amaro C."/>
        </authorList>
    </citation>
    <scope>NUCLEOTIDE SEQUENCE</scope>
</reference>
<organism evidence="1">
    <name type="scientific">Anguilla anguilla</name>
    <name type="common">European freshwater eel</name>
    <name type="synonym">Muraena anguilla</name>
    <dbReference type="NCBI Taxonomy" id="7936"/>
    <lineage>
        <taxon>Eukaryota</taxon>
        <taxon>Metazoa</taxon>
        <taxon>Chordata</taxon>
        <taxon>Craniata</taxon>
        <taxon>Vertebrata</taxon>
        <taxon>Euteleostomi</taxon>
        <taxon>Actinopterygii</taxon>
        <taxon>Neopterygii</taxon>
        <taxon>Teleostei</taxon>
        <taxon>Anguilliformes</taxon>
        <taxon>Anguillidae</taxon>
        <taxon>Anguilla</taxon>
    </lineage>
</organism>
<accession>A0A0E9SY04</accession>
<evidence type="ECO:0000313" key="1">
    <source>
        <dbReference type="EMBL" id="JAH45540.1"/>
    </source>
</evidence>
<name>A0A0E9SY04_ANGAN</name>
<proteinExistence type="predicted"/>
<protein>
    <submittedName>
        <fullName evidence="1">Uncharacterized protein</fullName>
    </submittedName>
</protein>
<dbReference type="AlphaFoldDB" id="A0A0E9SY04"/>
<reference evidence="1" key="1">
    <citation type="submission" date="2014-11" db="EMBL/GenBank/DDBJ databases">
        <authorList>
            <person name="Amaro Gonzalez C."/>
        </authorList>
    </citation>
    <scope>NUCLEOTIDE SEQUENCE</scope>
</reference>